<organism evidence="1 2">
    <name type="scientific">Ancylostoma ceylanicum</name>
    <dbReference type="NCBI Taxonomy" id="53326"/>
    <lineage>
        <taxon>Eukaryota</taxon>
        <taxon>Metazoa</taxon>
        <taxon>Ecdysozoa</taxon>
        <taxon>Nematoda</taxon>
        <taxon>Chromadorea</taxon>
        <taxon>Rhabditida</taxon>
        <taxon>Rhabditina</taxon>
        <taxon>Rhabditomorpha</taxon>
        <taxon>Strongyloidea</taxon>
        <taxon>Ancylostomatidae</taxon>
        <taxon>Ancylostomatinae</taxon>
        <taxon>Ancylostoma</taxon>
    </lineage>
</organism>
<proteinExistence type="predicted"/>
<dbReference type="AlphaFoldDB" id="A0A016VUN1"/>
<evidence type="ECO:0000313" key="2">
    <source>
        <dbReference type="Proteomes" id="UP000024635"/>
    </source>
</evidence>
<sequence>MYVSNMTVKEKRCLRKLLHLEDELRYTVGDKCGGFVVIPKSMDKEISELALSDSTIYGETTRRTFDVLSQHLGTTV</sequence>
<gene>
    <name evidence="1" type="primary">Acey_s0004.g1903</name>
    <name evidence="1" type="ORF">Y032_0004g1903</name>
</gene>
<dbReference type="OrthoDB" id="9909086at2759"/>
<dbReference type="Proteomes" id="UP000024635">
    <property type="component" value="Unassembled WGS sequence"/>
</dbReference>
<protein>
    <submittedName>
        <fullName evidence="1">Uncharacterized protein</fullName>
    </submittedName>
</protein>
<reference evidence="2" key="1">
    <citation type="journal article" date="2015" name="Nat. Genet.">
        <title>The genome and transcriptome of the zoonotic hookworm Ancylostoma ceylanicum identify infection-specific gene families.</title>
        <authorList>
            <person name="Schwarz E.M."/>
            <person name="Hu Y."/>
            <person name="Antoshechkin I."/>
            <person name="Miller M.M."/>
            <person name="Sternberg P.W."/>
            <person name="Aroian R.V."/>
        </authorList>
    </citation>
    <scope>NUCLEOTIDE SEQUENCE</scope>
    <source>
        <strain evidence="2">HY135</strain>
    </source>
</reference>
<comment type="caution">
    <text evidence="1">The sequence shown here is derived from an EMBL/GenBank/DDBJ whole genome shotgun (WGS) entry which is preliminary data.</text>
</comment>
<keyword evidence="2" id="KW-1185">Reference proteome</keyword>
<name>A0A016VUN1_9BILA</name>
<evidence type="ECO:0000313" key="1">
    <source>
        <dbReference type="EMBL" id="EYC31016.1"/>
    </source>
</evidence>
<accession>A0A016VUN1</accession>
<dbReference type="EMBL" id="JARK01001340">
    <property type="protein sequence ID" value="EYC31016.1"/>
    <property type="molecule type" value="Genomic_DNA"/>
</dbReference>